<dbReference type="EMBL" id="ML119650">
    <property type="protein sequence ID" value="RPA86141.1"/>
    <property type="molecule type" value="Genomic_DNA"/>
</dbReference>
<dbReference type="GO" id="GO:0005524">
    <property type="term" value="F:ATP binding"/>
    <property type="evidence" value="ECO:0007669"/>
    <property type="project" value="UniProtKB-KW"/>
</dbReference>
<feature type="compositionally biased region" description="Basic residues" evidence="8">
    <location>
        <begin position="9"/>
        <end position="21"/>
    </location>
</feature>
<dbReference type="SMART" id="SM00847">
    <property type="entry name" value="HA2"/>
    <property type="match status" value="1"/>
</dbReference>
<keyword evidence="6" id="KW-0067">ATP-binding</keyword>
<comment type="similarity">
    <text evidence="1">Belongs to the DEAD box helicase family. DEAH subfamily.</text>
</comment>
<dbReference type="SMART" id="SM00490">
    <property type="entry name" value="HELICc"/>
    <property type="match status" value="1"/>
</dbReference>
<dbReference type="GO" id="GO:0005730">
    <property type="term" value="C:nucleolus"/>
    <property type="evidence" value="ECO:0007669"/>
    <property type="project" value="TreeGrafter"/>
</dbReference>
<evidence type="ECO:0000256" key="5">
    <source>
        <dbReference type="ARBA" id="ARBA00022806"/>
    </source>
</evidence>
<dbReference type="PROSITE" id="PS51192">
    <property type="entry name" value="HELICASE_ATP_BIND_1"/>
    <property type="match status" value="1"/>
</dbReference>
<feature type="region of interest" description="Disordered" evidence="8">
    <location>
        <begin position="720"/>
        <end position="756"/>
    </location>
</feature>
<protein>
    <recommendedName>
        <fullName evidence="2">RNA helicase</fullName>
        <ecNumber evidence="2">3.6.4.13</ecNumber>
    </recommendedName>
</protein>
<feature type="compositionally biased region" description="Acidic residues" evidence="8">
    <location>
        <begin position="274"/>
        <end position="294"/>
    </location>
</feature>
<evidence type="ECO:0000313" key="12">
    <source>
        <dbReference type="Proteomes" id="UP000275078"/>
    </source>
</evidence>
<dbReference type="OrthoDB" id="10253254at2759"/>
<dbReference type="PANTHER" id="PTHR18934:SF99">
    <property type="entry name" value="ATP-DEPENDENT RNA HELICASE DHX37-RELATED"/>
    <property type="match status" value="1"/>
</dbReference>
<dbReference type="InterPro" id="IPR007502">
    <property type="entry name" value="Helicase-assoc_dom"/>
</dbReference>
<feature type="region of interest" description="Disordered" evidence="8">
    <location>
        <begin position="117"/>
        <end position="355"/>
    </location>
</feature>
<evidence type="ECO:0000256" key="8">
    <source>
        <dbReference type="SAM" id="MobiDB-lite"/>
    </source>
</evidence>
<accession>A0A3N4IPI3</accession>
<evidence type="ECO:0000259" key="9">
    <source>
        <dbReference type="PROSITE" id="PS51192"/>
    </source>
</evidence>
<feature type="domain" description="Helicase ATP-binding" evidence="9">
    <location>
        <begin position="441"/>
        <end position="618"/>
    </location>
</feature>
<dbReference type="SUPFAM" id="SSF52540">
    <property type="entry name" value="P-loop containing nucleoside triphosphate hydrolases"/>
    <property type="match status" value="1"/>
</dbReference>
<dbReference type="InterPro" id="IPR027417">
    <property type="entry name" value="P-loop_NTPase"/>
</dbReference>
<dbReference type="FunFam" id="3.40.50.300:FF:000637">
    <property type="entry name" value="ATP-dependent RNA helicase DHX37/DHR1"/>
    <property type="match status" value="1"/>
</dbReference>
<dbReference type="InterPro" id="IPR011709">
    <property type="entry name" value="DEAD-box_helicase_OB_fold"/>
</dbReference>
<feature type="compositionally biased region" description="Basic and acidic residues" evidence="8">
    <location>
        <begin position="182"/>
        <end position="194"/>
    </location>
</feature>
<evidence type="ECO:0000256" key="1">
    <source>
        <dbReference type="ARBA" id="ARBA00008792"/>
    </source>
</evidence>
<evidence type="ECO:0000256" key="7">
    <source>
        <dbReference type="ARBA" id="ARBA00047984"/>
    </source>
</evidence>
<dbReference type="STRING" id="1160509.A0A3N4IPI3"/>
<evidence type="ECO:0000259" key="10">
    <source>
        <dbReference type="PROSITE" id="PS51194"/>
    </source>
</evidence>
<dbReference type="Gene3D" id="3.40.50.300">
    <property type="entry name" value="P-loop containing nucleotide triphosphate hydrolases"/>
    <property type="match status" value="2"/>
</dbReference>
<dbReference type="PANTHER" id="PTHR18934">
    <property type="entry name" value="ATP-DEPENDENT RNA HELICASE"/>
    <property type="match status" value="1"/>
</dbReference>
<dbReference type="AlphaFoldDB" id="A0A3N4IPI3"/>
<dbReference type="InterPro" id="IPR002464">
    <property type="entry name" value="DNA/RNA_helicase_DEAH_CS"/>
</dbReference>
<dbReference type="EC" id="3.6.4.13" evidence="2"/>
<keyword evidence="12" id="KW-1185">Reference proteome</keyword>
<dbReference type="Proteomes" id="UP000275078">
    <property type="component" value="Unassembled WGS sequence"/>
</dbReference>
<evidence type="ECO:0000256" key="2">
    <source>
        <dbReference type="ARBA" id="ARBA00012552"/>
    </source>
</evidence>
<dbReference type="GO" id="GO:1990904">
    <property type="term" value="C:ribonucleoprotein complex"/>
    <property type="evidence" value="ECO:0007669"/>
    <property type="project" value="UniProtKB-ARBA"/>
</dbReference>
<dbReference type="CDD" id="cd17982">
    <property type="entry name" value="DEXHc_DHX37"/>
    <property type="match status" value="1"/>
</dbReference>
<dbReference type="InterPro" id="IPR001650">
    <property type="entry name" value="Helicase_C-like"/>
</dbReference>
<keyword evidence="5" id="KW-0347">Helicase</keyword>
<feature type="domain" description="Helicase C-terminal" evidence="10">
    <location>
        <begin position="640"/>
        <end position="888"/>
    </location>
</feature>
<dbReference type="GO" id="GO:0003723">
    <property type="term" value="F:RNA binding"/>
    <property type="evidence" value="ECO:0007669"/>
    <property type="project" value="TreeGrafter"/>
</dbReference>
<feature type="compositionally biased region" description="Basic and acidic residues" evidence="8">
    <location>
        <begin position="345"/>
        <end position="355"/>
    </location>
</feature>
<sequence length="1263" mass="141106">MVTKPFVPRQRKQKKTVKKHHDPTNTDPEQAADNAAKNDSNSNVEVIIPLTTAEKAEKRKRELAEEMKADAPKMSSKKAKRLNKYIETKLRKEEKAQLIEQLQETRVDTSLFRSSKSLGAVKQSKREKLSQALREEKGGIHNEENKELIFGERIIPTADMHIPAPRMKEPTPPPPPRKVNKNKMEVTEHNEEMKSLPIPPPPAPVVPKPQVTPAPAAVGSGLKRPLELDENGRPILPTIKRAKKTRAEPSFTITPGPSSKKAVPWSFKDKDSGSSEEEEDSDEEMDSEDDSEDSDDRKQTSEDEDDSSGSDAGTSDEDGEDDDDDEHDSAEEDSEEEDSDEEMTEVPRLKKGTSEKANAFKEWARQQRNAVMDGGVADAPVVMPVLDKSLFNLHKKELTPPPELFVPKVDRKVYSVTVNRSEDIQTARLRLPVVSEEQKIMEAIHTHDCVVLCGETGSGKTTQVPQFLFESGYGSLESETPGIIGVTQPRRVAAVSMAKRVGEELGDAGDRVAYQIRFEATVKANTAIKFMTDGVLLRELSEDFLLTKYSAIIIDEAHERSINTDILIGVVSRILKLRKEMSTKDKTVKPLKLIIMSATLRVSDFTENRTLFKEPPPLLKAEARQHPVTVHFSRRTPTDYVEEAYKKICKIHRKLPPGGILVFLTGQNEINQLLKKLRQQFPPPKDKHFGGAKKEEATANVKILAKEAAVETEDIELGAEADKTRFDIENEESDDGSDQEDDLGFAPEDQNLEDTNSPLHVLPLYSLLPTKDQLKVFDPPPEGSRLCVLSTNVAETSLTIPNIRYVVDCGRAKERNYDKTTGVQSFDIGWISKASASQRAGRSGRTGPGHCYRLYSSAIYESEFPQFSEPEILRMPIEGIVLQMKSMNIDTVINFPFPTPPDRDSLRKAEKLLSYLGAINNKGTLTDLGRTMSIFPLSPRFAKILIIGQQHGCLPYVIAVVAALSVGEIFLPEHQLGFQEDNENEDENTPQWKREKNLENAMAEKKKAYYRAQRQFSKLDPNSDALKLLSVVCAYEYEKDKEAFCSRSFVRLKAMEETHKLRRQISEIVRTNCPGVLSMKFEPKLAPPSELQVKALKQILATGFLDQMALRADLANPPLPDPLPPLSKTPIYRTPYLPLFPVTSEVYSSSATTLIYPHPTSILSTPAPDYVVYTDLIRSATGRVRMRPLTTISPKQIVSLAKGTGLLTYSKPLEGFMPKVEKDGKQREVWVNVSIGAGQGRKGWSLGARKVIQKKEGGVWVTE</sequence>
<dbReference type="Pfam" id="PF21010">
    <property type="entry name" value="HA2_C"/>
    <property type="match status" value="1"/>
</dbReference>
<dbReference type="Pfam" id="PF07717">
    <property type="entry name" value="OB_NTP_bind"/>
    <property type="match status" value="1"/>
</dbReference>
<organism evidence="11 12">
    <name type="scientific">Ascobolus immersus RN42</name>
    <dbReference type="NCBI Taxonomy" id="1160509"/>
    <lineage>
        <taxon>Eukaryota</taxon>
        <taxon>Fungi</taxon>
        <taxon>Dikarya</taxon>
        <taxon>Ascomycota</taxon>
        <taxon>Pezizomycotina</taxon>
        <taxon>Pezizomycetes</taxon>
        <taxon>Pezizales</taxon>
        <taxon>Ascobolaceae</taxon>
        <taxon>Ascobolus</taxon>
    </lineage>
</organism>
<feature type="compositionally biased region" description="Low complexity" evidence="8">
    <location>
        <begin position="31"/>
        <end position="43"/>
    </location>
</feature>
<dbReference type="InterPro" id="IPR048333">
    <property type="entry name" value="HA2_WH"/>
</dbReference>
<dbReference type="PROSITE" id="PS51194">
    <property type="entry name" value="HELICASE_CTER"/>
    <property type="match status" value="1"/>
</dbReference>
<feature type="region of interest" description="Disordered" evidence="8">
    <location>
        <begin position="1"/>
        <end position="80"/>
    </location>
</feature>
<gene>
    <name evidence="11" type="ORF">BJ508DRAFT_411333</name>
</gene>
<dbReference type="SMART" id="SM00487">
    <property type="entry name" value="DEXDc"/>
    <property type="match status" value="1"/>
</dbReference>
<evidence type="ECO:0000313" key="11">
    <source>
        <dbReference type="EMBL" id="RPA86141.1"/>
    </source>
</evidence>
<dbReference type="Pfam" id="PF00271">
    <property type="entry name" value="Helicase_C"/>
    <property type="match status" value="1"/>
</dbReference>
<dbReference type="GO" id="GO:0000462">
    <property type="term" value="P:maturation of SSU-rRNA from tricistronic rRNA transcript (SSU-rRNA, 5.8S rRNA, LSU-rRNA)"/>
    <property type="evidence" value="ECO:0007669"/>
    <property type="project" value="TreeGrafter"/>
</dbReference>
<dbReference type="CDD" id="cd18791">
    <property type="entry name" value="SF2_C_RHA"/>
    <property type="match status" value="1"/>
</dbReference>
<dbReference type="PROSITE" id="PS00690">
    <property type="entry name" value="DEAH_ATP_HELICASE"/>
    <property type="match status" value="1"/>
</dbReference>
<dbReference type="Pfam" id="PF00270">
    <property type="entry name" value="DEAD"/>
    <property type="match status" value="1"/>
</dbReference>
<reference evidence="11 12" key="1">
    <citation type="journal article" date="2018" name="Nat. Ecol. Evol.">
        <title>Pezizomycetes genomes reveal the molecular basis of ectomycorrhizal truffle lifestyle.</title>
        <authorList>
            <person name="Murat C."/>
            <person name="Payen T."/>
            <person name="Noel B."/>
            <person name="Kuo A."/>
            <person name="Morin E."/>
            <person name="Chen J."/>
            <person name="Kohler A."/>
            <person name="Krizsan K."/>
            <person name="Balestrini R."/>
            <person name="Da Silva C."/>
            <person name="Montanini B."/>
            <person name="Hainaut M."/>
            <person name="Levati E."/>
            <person name="Barry K.W."/>
            <person name="Belfiori B."/>
            <person name="Cichocki N."/>
            <person name="Clum A."/>
            <person name="Dockter R.B."/>
            <person name="Fauchery L."/>
            <person name="Guy J."/>
            <person name="Iotti M."/>
            <person name="Le Tacon F."/>
            <person name="Lindquist E.A."/>
            <person name="Lipzen A."/>
            <person name="Malagnac F."/>
            <person name="Mello A."/>
            <person name="Molinier V."/>
            <person name="Miyauchi S."/>
            <person name="Poulain J."/>
            <person name="Riccioni C."/>
            <person name="Rubini A."/>
            <person name="Sitrit Y."/>
            <person name="Splivallo R."/>
            <person name="Traeger S."/>
            <person name="Wang M."/>
            <person name="Zifcakova L."/>
            <person name="Wipf D."/>
            <person name="Zambonelli A."/>
            <person name="Paolocci F."/>
            <person name="Nowrousian M."/>
            <person name="Ottonello S."/>
            <person name="Baldrian P."/>
            <person name="Spatafora J.W."/>
            <person name="Henrissat B."/>
            <person name="Nagy L.G."/>
            <person name="Aury J.M."/>
            <person name="Wincker P."/>
            <person name="Grigoriev I.V."/>
            <person name="Bonfante P."/>
            <person name="Martin F.M."/>
        </authorList>
    </citation>
    <scope>NUCLEOTIDE SEQUENCE [LARGE SCALE GENOMIC DNA]</scope>
    <source>
        <strain evidence="11 12">RN42</strain>
    </source>
</reference>
<dbReference type="Pfam" id="PF04408">
    <property type="entry name" value="WHD_HA2"/>
    <property type="match status" value="1"/>
</dbReference>
<dbReference type="GO" id="GO:0003724">
    <property type="term" value="F:RNA helicase activity"/>
    <property type="evidence" value="ECO:0007669"/>
    <property type="project" value="UniProtKB-EC"/>
</dbReference>
<dbReference type="InterPro" id="IPR011545">
    <property type="entry name" value="DEAD/DEAH_box_helicase_dom"/>
</dbReference>
<keyword evidence="4 11" id="KW-0378">Hydrolase</keyword>
<feature type="compositionally biased region" description="Acidic residues" evidence="8">
    <location>
        <begin position="729"/>
        <end position="743"/>
    </location>
</feature>
<evidence type="ECO:0000256" key="4">
    <source>
        <dbReference type="ARBA" id="ARBA00022801"/>
    </source>
</evidence>
<feature type="compositionally biased region" description="Basic and acidic residues" evidence="8">
    <location>
        <begin position="124"/>
        <end position="150"/>
    </location>
</feature>
<evidence type="ECO:0000256" key="6">
    <source>
        <dbReference type="ARBA" id="ARBA00022840"/>
    </source>
</evidence>
<feature type="compositionally biased region" description="Pro residues" evidence="8">
    <location>
        <begin position="197"/>
        <end position="212"/>
    </location>
</feature>
<evidence type="ECO:0000256" key="3">
    <source>
        <dbReference type="ARBA" id="ARBA00022741"/>
    </source>
</evidence>
<name>A0A3N4IPI3_ASCIM</name>
<comment type="catalytic activity">
    <reaction evidence="7">
        <text>ATP + H2O = ADP + phosphate + H(+)</text>
        <dbReference type="Rhea" id="RHEA:13065"/>
        <dbReference type="ChEBI" id="CHEBI:15377"/>
        <dbReference type="ChEBI" id="CHEBI:15378"/>
        <dbReference type="ChEBI" id="CHEBI:30616"/>
        <dbReference type="ChEBI" id="CHEBI:43474"/>
        <dbReference type="ChEBI" id="CHEBI:456216"/>
        <dbReference type="EC" id="3.6.4.13"/>
    </reaction>
</comment>
<keyword evidence="3" id="KW-0547">Nucleotide-binding</keyword>
<proteinExistence type="inferred from homology"/>
<dbReference type="InterPro" id="IPR014001">
    <property type="entry name" value="Helicase_ATP-bd"/>
</dbReference>
<feature type="compositionally biased region" description="Basic and acidic residues" evidence="8">
    <location>
        <begin position="54"/>
        <end position="71"/>
    </location>
</feature>
<feature type="compositionally biased region" description="Acidic residues" evidence="8">
    <location>
        <begin position="302"/>
        <end position="344"/>
    </location>
</feature>
<dbReference type="Gene3D" id="1.20.120.1080">
    <property type="match status" value="1"/>
</dbReference>
<dbReference type="GO" id="GO:0016787">
    <property type="term" value="F:hydrolase activity"/>
    <property type="evidence" value="ECO:0007669"/>
    <property type="project" value="UniProtKB-KW"/>
</dbReference>